<dbReference type="Proteomes" id="UP000287188">
    <property type="component" value="Unassembled WGS sequence"/>
</dbReference>
<protein>
    <submittedName>
        <fullName evidence="1">Uncharacterized protein</fullName>
    </submittedName>
</protein>
<comment type="caution">
    <text evidence="1">The sequence shown here is derived from an EMBL/GenBank/DDBJ whole genome shotgun (WGS) entry which is preliminary data.</text>
</comment>
<evidence type="ECO:0000313" key="2">
    <source>
        <dbReference type="Proteomes" id="UP000287188"/>
    </source>
</evidence>
<evidence type="ECO:0000313" key="1">
    <source>
        <dbReference type="EMBL" id="GCE22601.1"/>
    </source>
</evidence>
<sequence length="73" mass="8423">MHNNSARHDFCDYNSYTLHRNNGNNQISLTALRKDDRELRSSRTPAINVMKRAGVNKRQSMDIVPDGDIKVHE</sequence>
<keyword evidence="2" id="KW-1185">Reference proteome</keyword>
<dbReference type="AlphaFoldDB" id="A0A402AU05"/>
<name>A0A402AU05_9CHLR</name>
<gene>
    <name evidence="1" type="ORF">KDK_64010</name>
</gene>
<accession>A0A402AU05</accession>
<reference evidence="2" key="1">
    <citation type="submission" date="2018-12" db="EMBL/GenBank/DDBJ databases">
        <title>Tengunoibacter tsumagoiensis gen. nov., sp. nov., Dictyobacter kobayashii sp. nov., D. alpinus sp. nov., and D. joshuensis sp. nov. and description of Dictyobacteraceae fam. nov. within the order Ktedonobacterales isolated from Tengu-no-mugimeshi.</title>
        <authorList>
            <person name="Wang C.M."/>
            <person name="Zheng Y."/>
            <person name="Sakai Y."/>
            <person name="Toyoda A."/>
            <person name="Minakuchi Y."/>
            <person name="Abe K."/>
            <person name="Yokota A."/>
            <person name="Yabe S."/>
        </authorList>
    </citation>
    <scope>NUCLEOTIDE SEQUENCE [LARGE SCALE GENOMIC DNA]</scope>
    <source>
        <strain evidence="2">Uno11</strain>
    </source>
</reference>
<dbReference type="EMBL" id="BIFS01000002">
    <property type="protein sequence ID" value="GCE22601.1"/>
    <property type="molecule type" value="Genomic_DNA"/>
</dbReference>
<organism evidence="1 2">
    <name type="scientific">Dictyobacter kobayashii</name>
    <dbReference type="NCBI Taxonomy" id="2014872"/>
    <lineage>
        <taxon>Bacteria</taxon>
        <taxon>Bacillati</taxon>
        <taxon>Chloroflexota</taxon>
        <taxon>Ktedonobacteria</taxon>
        <taxon>Ktedonobacterales</taxon>
        <taxon>Dictyobacteraceae</taxon>
        <taxon>Dictyobacter</taxon>
    </lineage>
</organism>
<proteinExistence type="predicted"/>